<dbReference type="AlphaFoldDB" id="A7E4P7"/>
<dbReference type="HOGENOM" id="CLU_3299651_0_0_1"/>
<gene>
    <name evidence="2" type="ORF">SS1G_00269</name>
</gene>
<keyword evidence="1" id="KW-0812">Transmembrane</keyword>
<reference evidence="3" key="1">
    <citation type="journal article" date="2011" name="PLoS Genet.">
        <title>Genomic analysis of the necrotrophic fungal pathogens Sclerotinia sclerotiorum and Botrytis cinerea.</title>
        <authorList>
            <person name="Amselem J."/>
            <person name="Cuomo C.A."/>
            <person name="van Kan J.A."/>
            <person name="Viaud M."/>
            <person name="Benito E.P."/>
            <person name="Couloux A."/>
            <person name="Coutinho P.M."/>
            <person name="de Vries R.P."/>
            <person name="Dyer P.S."/>
            <person name="Fillinger S."/>
            <person name="Fournier E."/>
            <person name="Gout L."/>
            <person name="Hahn M."/>
            <person name="Kohn L."/>
            <person name="Lapalu N."/>
            <person name="Plummer K.M."/>
            <person name="Pradier J.M."/>
            <person name="Quevillon E."/>
            <person name="Sharon A."/>
            <person name="Simon A."/>
            <person name="ten Have A."/>
            <person name="Tudzynski B."/>
            <person name="Tudzynski P."/>
            <person name="Wincker P."/>
            <person name="Andrew M."/>
            <person name="Anthouard V."/>
            <person name="Beever R.E."/>
            <person name="Beffa R."/>
            <person name="Benoit I."/>
            <person name="Bouzid O."/>
            <person name="Brault B."/>
            <person name="Chen Z."/>
            <person name="Choquer M."/>
            <person name="Collemare J."/>
            <person name="Cotton P."/>
            <person name="Danchin E.G."/>
            <person name="Da Silva C."/>
            <person name="Gautier A."/>
            <person name="Giraud C."/>
            <person name="Giraud T."/>
            <person name="Gonzalez C."/>
            <person name="Grossetete S."/>
            <person name="Guldener U."/>
            <person name="Henrissat B."/>
            <person name="Howlett B.J."/>
            <person name="Kodira C."/>
            <person name="Kretschmer M."/>
            <person name="Lappartient A."/>
            <person name="Leroch M."/>
            <person name="Levis C."/>
            <person name="Mauceli E."/>
            <person name="Neuveglise C."/>
            <person name="Oeser B."/>
            <person name="Pearson M."/>
            <person name="Poulain J."/>
            <person name="Poussereau N."/>
            <person name="Quesneville H."/>
            <person name="Rascle C."/>
            <person name="Schumacher J."/>
            <person name="Segurens B."/>
            <person name="Sexton A."/>
            <person name="Silva E."/>
            <person name="Sirven C."/>
            <person name="Soanes D.M."/>
            <person name="Talbot N.J."/>
            <person name="Templeton M."/>
            <person name="Yandava C."/>
            <person name="Yarden O."/>
            <person name="Zeng Q."/>
            <person name="Rollins J.A."/>
            <person name="Lebrun M.H."/>
            <person name="Dickman M."/>
        </authorList>
    </citation>
    <scope>NUCLEOTIDE SEQUENCE [LARGE SCALE GENOMIC DNA]</scope>
    <source>
        <strain evidence="3">ATCC 18683 / 1980 / Ss-1</strain>
    </source>
</reference>
<evidence type="ECO:0000256" key="1">
    <source>
        <dbReference type="SAM" id="Phobius"/>
    </source>
</evidence>
<keyword evidence="3" id="KW-1185">Reference proteome</keyword>
<organism evidence="2 3">
    <name type="scientific">Sclerotinia sclerotiorum (strain ATCC 18683 / 1980 / Ss-1)</name>
    <name type="common">White mold</name>
    <name type="synonym">Whetzelinia sclerotiorum</name>
    <dbReference type="NCBI Taxonomy" id="665079"/>
    <lineage>
        <taxon>Eukaryota</taxon>
        <taxon>Fungi</taxon>
        <taxon>Dikarya</taxon>
        <taxon>Ascomycota</taxon>
        <taxon>Pezizomycotina</taxon>
        <taxon>Leotiomycetes</taxon>
        <taxon>Helotiales</taxon>
        <taxon>Sclerotiniaceae</taxon>
        <taxon>Sclerotinia</taxon>
    </lineage>
</organism>
<evidence type="ECO:0000313" key="2">
    <source>
        <dbReference type="EMBL" id="EDN90869.1"/>
    </source>
</evidence>
<name>A7E4P7_SCLS1</name>
<dbReference type="Proteomes" id="UP000001312">
    <property type="component" value="Unassembled WGS sequence"/>
</dbReference>
<feature type="transmembrane region" description="Helical" evidence="1">
    <location>
        <begin position="7"/>
        <end position="26"/>
    </location>
</feature>
<keyword evidence="1" id="KW-1133">Transmembrane helix</keyword>
<sequence length="40" mass="4539">MRCLFRVFSVVAETIYPTVLALLMAYKSLTVLNSNNTVFL</sequence>
<protein>
    <submittedName>
        <fullName evidence="2">Uncharacterized protein</fullName>
    </submittedName>
</protein>
<accession>A7E4P7</accession>
<evidence type="ECO:0000313" key="3">
    <source>
        <dbReference type="Proteomes" id="UP000001312"/>
    </source>
</evidence>
<proteinExistence type="predicted"/>
<dbReference type="InParanoid" id="A7E4P7"/>
<dbReference type="GeneID" id="5495004"/>
<dbReference type="EMBL" id="CH476621">
    <property type="protein sequence ID" value="EDN90869.1"/>
    <property type="molecule type" value="Genomic_DNA"/>
</dbReference>
<dbReference type="KEGG" id="ssl:SS1G_00269"/>
<keyword evidence="1" id="KW-0472">Membrane</keyword>
<dbReference type="RefSeq" id="XP_001598183.1">
    <property type="nucleotide sequence ID" value="XM_001598133.1"/>
</dbReference>